<dbReference type="Proteomes" id="UP000618240">
    <property type="component" value="Unassembled WGS sequence"/>
</dbReference>
<dbReference type="Gene3D" id="3.40.630.30">
    <property type="match status" value="1"/>
</dbReference>
<gene>
    <name evidence="1" type="ORF">JI747_012255</name>
</gene>
<evidence type="ECO:0000313" key="1">
    <source>
        <dbReference type="EMBL" id="MCA6067958.1"/>
    </source>
</evidence>
<protein>
    <submittedName>
        <fullName evidence="1">GNAT family N-acetyltransferase</fullName>
        <ecNumber evidence="1">2.3.1.-</ecNumber>
    </submittedName>
</protein>
<accession>A0ABS8A3Q8</accession>
<dbReference type="SUPFAM" id="SSF55729">
    <property type="entry name" value="Acyl-CoA N-acyltransferases (Nat)"/>
    <property type="match status" value="1"/>
</dbReference>
<sequence length="168" mass="19502">MHIVAKFTVGSEQGIDLFLQLKEAQLKEMYKDNVDIEKLNLFMEDELDHRSAINYLNDITTQLVIVFGDDKALGYSIIKNAYERPSILKDKKAVKLSLYILPEYQNSEVFQSLWQKCLSVTKSYSQWMEVVSTDPLIPFYEDCEFKINTHSVLPPFQLPSSVLIRDKE</sequence>
<proteinExistence type="predicted"/>
<keyword evidence="1" id="KW-0808">Transferase</keyword>
<dbReference type="GO" id="GO:0016746">
    <property type="term" value="F:acyltransferase activity"/>
    <property type="evidence" value="ECO:0007669"/>
    <property type="project" value="UniProtKB-KW"/>
</dbReference>
<keyword evidence="1" id="KW-0012">Acyltransferase</keyword>
<dbReference type="EMBL" id="JAERSE020000003">
    <property type="protein sequence ID" value="MCA6067958.1"/>
    <property type="molecule type" value="Genomic_DNA"/>
</dbReference>
<dbReference type="InterPro" id="IPR016181">
    <property type="entry name" value="Acyl_CoA_acyltransferase"/>
</dbReference>
<dbReference type="EC" id="2.3.1.-" evidence="1"/>
<dbReference type="RefSeq" id="WP_225689070.1">
    <property type="nucleotide sequence ID" value="NZ_JAERSE020000003.1"/>
</dbReference>
<evidence type="ECO:0000313" key="2">
    <source>
        <dbReference type="Proteomes" id="UP000618240"/>
    </source>
</evidence>
<keyword evidence="2" id="KW-1185">Reference proteome</keyword>
<organism evidence="1 2">
    <name type="scientific">Chryseobacterium tagetis</name>
    <dbReference type="NCBI Taxonomy" id="2801334"/>
    <lineage>
        <taxon>Bacteria</taxon>
        <taxon>Pseudomonadati</taxon>
        <taxon>Bacteroidota</taxon>
        <taxon>Flavobacteriia</taxon>
        <taxon>Flavobacteriales</taxon>
        <taxon>Weeksellaceae</taxon>
        <taxon>Chryseobacterium group</taxon>
        <taxon>Chryseobacterium</taxon>
    </lineage>
</organism>
<reference evidence="1 2" key="1">
    <citation type="submission" date="2021-09" db="EMBL/GenBank/DDBJ databases">
        <title>Genome sequencing and assembly of Chryseobacterium sp. RG1.</title>
        <authorList>
            <person name="Chhetri G."/>
        </authorList>
    </citation>
    <scope>NUCLEOTIDE SEQUENCE [LARGE SCALE GENOMIC DNA]</scope>
    <source>
        <strain evidence="1 2">RG1</strain>
    </source>
</reference>
<comment type="caution">
    <text evidence="1">The sequence shown here is derived from an EMBL/GenBank/DDBJ whole genome shotgun (WGS) entry which is preliminary data.</text>
</comment>
<name>A0ABS8A3Q8_9FLAO</name>